<sequence length="52" mass="5979">MLYSMRDLEVTLLDYLTLKHFVASILNALPSDSALLIFWSVVSCYEAYYVLS</sequence>
<keyword evidence="2" id="KW-1185">Reference proteome</keyword>
<proteinExistence type="predicted"/>
<reference evidence="1 2" key="1">
    <citation type="journal article" date="2019" name="Nat. Ecol. Evol.">
        <title>Megaphylogeny resolves global patterns of mushroom evolution.</title>
        <authorList>
            <person name="Varga T."/>
            <person name="Krizsan K."/>
            <person name="Foldi C."/>
            <person name="Dima B."/>
            <person name="Sanchez-Garcia M."/>
            <person name="Sanchez-Ramirez S."/>
            <person name="Szollosi G.J."/>
            <person name="Szarkandi J.G."/>
            <person name="Papp V."/>
            <person name="Albert L."/>
            <person name="Andreopoulos W."/>
            <person name="Angelini C."/>
            <person name="Antonin V."/>
            <person name="Barry K.W."/>
            <person name="Bougher N.L."/>
            <person name="Buchanan P."/>
            <person name="Buyck B."/>
            <person name="Bense V."/>
            <person name="Catcheside P."/>
            <person name="Chovatia M."/>
            <person name="Cooper J."/>
            <person name="Damon W."/>
            <person name="Desjardin D."/>
            <person name="Finy P."/>
            <person name="Geml J."/>
            <person name="Haridas S."/>
            <person name="Hughes K."/>
            <person name="Justo A."/>
            <person name="Karasinski D."/>
            <person name="Kautmanova I."/>
            <person name="Kiss B."/>
            <person name="Kocsube S."/>
            <person name="Kotiranta H."/>
            <person name="LaButti K.M."/>
            <person name="Lechner B.E."/>
            <person name="Liimatainen K."/>
            <person name="Lipzen A."/>
            <person name="Lukacs Z."/>
            <person name="Mihaltcheva S."/>
            <person name="Morgado L.N."/>
            <person name="Niskanen T."/>
            <person name="Noordeloos M.E."/>
            <person name="Ohm R.A."/>
            <person name="Ortiz-Santana B."/>
            <person name="Ovrebo C."/>
            <person name="Racz N."/>
            <person name="Riley R."/>
            <person name="Savchenko A."/>
            <person name="Shiryaev A."/>
            <person name="Soop K."/>
            <person name="Spirin V."/>
            <person name="Szebenyi C."/>
            <person name="Tomsovsky M."/>
            <person name="Tulloss R.E."/>
            <person name="Uehling J."/>
            <person name="Grigoriev I.V."/>
            <person name="Vagvolgyi C."/>
            <person name="Papp T."/>
            <person name="Martin F.M."/>
            <person name="Miettinen O."/>
            <person name="Hibbett D.S."/>
            <person name="Nagy L.G."/>
        </authorList>
    </citation>
    <scope>NUCLEOTIDE SEQUENCE [LARGE SCALE GENOMIC DNA]</scope>
    <source>
        <strain evidence="1 2">CBS 166.37</strain>
    </source>
</reference>
<organism evidence="1 2">
    <name type="scientific">Crucibulum laeve</name>
    <dbReference type="NCBI Taxonomy" id="68775"/>
    <lineage>
        <taxon>Eukaryota</taxon>
        <taxon>Fungi</taxon>
        <taxon>Dikarya</taxon>
        <taxon>Basidiomycota</taxon>
        <taxon>Agaricomycotina</taxon>
        <taxon>Agaricomycetes</taxon>
        <taxon>Agaricomycetidae</taxon>
        <taxon>Agaricales</taxon>
        <taxon>Agaricineae</taxon>
        <taxon>Nidulariaceae</taxon>
        <taxon>Crucibulum</taxon>
    </lineage>
</organism>
<protein>
    <submittedName>
        <fullName evidence="1">Uncharacterized protein</fullName>
    </submittedName>
</protein>
<dbReference type="AlphaFoldDB" id="A0A5C3LLA0"/>
<name>A0A5C3LLA0_9AGAR</name>
<dbReference type="EMBL" id="ML213644">
    <property type="protein sequence ID" value="TFK33640.1"/>
    <property type="molecule type" value="Genomic_DNA"/>
</dbReference>
<dbReference type="Proteomes" id="UP000308652">
    <property type="component" value="Unassembled WGS sequence"/>
</dbReference>
<accession>A0A5C3LLA0</accession>
<evidence type="ECO:0000313" key="2">
    <source>
        <dbReference type="Proteomes" id="UP000308652"/>
    </source>
</evidence>
<gene>
    <name evidence="1" type="ORF">BDQ12DRAFT_690847</name>
</gene>
<evidence type="ECO:0000313" key="1">
    <source>
        <dbReference type="EMBL" id="TFK33640.1"/>
    </source>
</evidence>